<evidence type="ECO:0000313" key="1">
    <source>
        <dbReference type="EMBL" id="GBP90265.1"/>
    </source>
</evidence>
<reference evidence="1 2" key="1">
    <citation type="journal article" date="2019" name="Commun. Biol.">
        <title>The bagworm genome reveals a unique fibroin gene that provides high tensile strength.</title>
        <authorList>
            <person name="Kono N."/>
            <person name="Nakamura H."/>
            <person name="Ohtoshi R."/>
            <person name="Tomita M."/>
            <person name="Numata K."/>
            <person name="Arakawa K."/>
        </authorList>
    </citation>
    <scope>NUCLEOTIDE SEQUENCE [LARGE SCALE GENOMIC DNA]</scope>
</reference>
<sequence>MYPQKSEVIHKLRHTYWGREVVNNVEGGMLCIGTARLADRRVRAYSETSRFVDQNCRKNYSRKINYFLSYKINLFSSHHQPFVRLARCDGARQAVARNTRQTMFNVNATLKSGKVAGYEQTSLTLRRLVRRQIDLRPFKDDTHCRRQMGIDVTNEKSHKASSI</sequence>
<gene>
    <name evidence="1" type="ORF">EVAR_62918_1</name>
</gene>
<evidence type="ECO:0000313" key="2">
    <source>
        <dbReference type="Proteomes" id="UP000299102"/>
    </source>
</evidence>
<organism evidence="1 2">
    <name type="scientific">Eumeta variegata</name>
    <name type="common">Bagworm moth</name>
    <name type="synonym">Eumeta japonica</name>
    <dbReference type="NCBI Taxonomy" id="151549"/>
    <lineage>
        <taxon>Eukaryota</taxon>
        <taxon>Metazoa</taxon>
        <taxon>Ecdysozoa</taxon>
        <taxon>Arthropoda</taxon>
        <taxon>Hexapoda</taxon>
        <taxon>Insecta</taxon>
        <taxon>Pterygota</taxon>
        <taxon>Neoptera</taxon>
        <taxon>Endopterygota</taxon>
        <taxon>Lepidoptera</taxon>
        <taxon>Glossata</taxon>
        <taxon>Ditrysia</taxon>
        <taxon>Tineoidea</taxon>
        <taxon>Psychidae</taxon>
        <taxon>Oiketicinae</taxon>
        <taxon>Eumeta</taxon>
    </lineage>
</organism>
<comment type="caution">
    <text evidence="1">The sequence shown here is derived from an EMBL/GenBank/DDBJ whole genome shotgun (WGS) entry which is preliminary data.</text>
</comment>
<dbReference type="AlphaFoldDB" id="A0A4C1ZUD1"/>
<proteinExistence type="predicted"/>
<protein>
    <submittedName>
        <fullName evidence="1">Uncharacterized protein</fullName>
    </submittedName>
</protein>
<name>A0A4C1ZUD1_EUMVA</name>
<keyword evidence="2" id="KW-1185">Reference proteome</keyword>
<accession>A0A4C1ZUD1</accession>
<dbReference type="Proteomes" id="UP000299102">
    <property type="component" value="Unassembled WGS sequence"/>
</dbReference>
<dbReference type="EMBL" id="BGZK01002070">
    <property type="protein sequence ID" value="GBP90265.1"/>
    <property type="molecule type" value="Genomic_DNA"/>
</dbReference>